<keyword evidence="2" id="KW-1185">Reference proteome</keyword>
<dbReference type="EMBL" id="MKCT01000034">
    <property type="protein sequence ID" value="OHX19491.1"/>
    <property type="molecule type" value="Genomic_DNA"/>
</dbReference>
<sequence length="61" mass="7319">MAARSPIVFAKWWAPETSLQQLDEVLWIALRMQPSEIDGLEMVDYWWWVEVAEREIKRRSA</sequence>
<dbReference type="Proteomes" id="UP000180280">
    <property type="component" value="Unassembled WGS sequence"/>
</dbReference>
<evidence type="ECO:0000313" key="1">
    <source>
        <dbReference type="EMBL" id="OHX19491.1"/>
    </source>
</evidence>
<protein>
    <submittedName>
        <fullName evidence="1">Uncharacterized protein</fullName>
    </submittedName>
</protein>
<accession>A0ABX3CBA6</accession>
<evidence type="ECO:0000313" key="2">
    <source>
        <dbReference type="Proteomes" id="UP000180280"/>
    </source>
</evidence>
<proteinExistence type="predicted"/>
<comment type="caution">
    <text evidence="1">The sequence shown here is derived from an EMBL/GenBank/DDBJ whole genome shotgun (WGS) entry which is preliminary data.</text>
</comment>
<organism evidence="1 2">
    <name type="scientific">Chromobacterium sphagni</name>
    <dbReference type="NCBI Taxonomy" id="1903179"/>
    <lineage>
        <taxon>Bacteria</taxon>
        <taxon>Pseudomonadati</taxon>
        <taxon>Pseudomonadota</taxon>
        <taxon>Betaproteobacteria</taxon>
        <taxon>Neisseriales</taxon>
        <taxon>Chromobacteriaceae</taxon>
        <taxon>Chromobacterium</taxon>
    </lineage>
</organism>
<gene>
    <name evidence="1" type="ORF">BI344_18055</name>
</gene>
<name>A0ABX3CBA6_9NEIS</name>
<reference evidence="1 2" key="1">
    <citation type="submission" date="2016-09" db="EMBL/GenBank/DDBJ databases">
        <title>Chromobacterium muskegensis sp. nov., an insecticidal bacterium isolated from Sphagnum bogs.</title>
        <authorList>
            <person name="Sparks M.E."/>
            <person name="Blackburn M.B."/>
            <person name="Gundersen-Rindal D.E."/>
            <person name="Mitchell A."/>
            <person name="Farrar R."/>
            <person name="Kuhar D."/>
        </authorList>
    </citation>
    <scope>NUCLEOTIDE SEQUENCE [LARGE SCALE GENOMIC DNA]</scope>
    <source>
        <strain evidence="1 2">14B-1</strain>
    </source>
</reference>